<sequence>MAAPRVNINDLKVFHRIDRDLYRRLVIDLGRDVMQSMEIIALWQWMEDAGYPSIIYIMRSVSDEMVDAAAEEALSCLRCMVSETDPLLTGNNDDLPVTQTLVGDKPISLQYLYENRGRAGNNVRRTVNTVYRSVFDDIFEQALSLMSNDEEAANVDMFDNNNRIIRGPIRTPGDDPLMKEQRYVKDLYRFYLKGNNRNSRP</sequence>
<dbReference type="STRING" id="56857.A0A200R613"/>
<dbReference type="Proteomes" id="UP000195402">
    <property type="component" value="Unassembled WGS sequence"/>
</dbReference>
<protein>
    <submittedName>
        <fullName evidence="1">Uncharacterized protein</fullName>
    </submittedName>
</protein>
<proteinExistence type="predicted"/>
<dbReference type="EMBL" id="MVGT01000437">
    <property type="protein sequence ID" value="OVA18130.1"/>
    <property type="molecule type" value="Genomic_DNA"/>
</dbReference>
<dbReference type="PANTHER" id="PTHR33527">
    <property type="entry name" value="OS07G0274300 PROTEIN"/>
    <property type="match status" value="1"/>
</dbReference>
<name>A0A200R613_MACCD</name>
<accession>A0A200R613</accession>
<evidence type="ECO:0000313" key="1">
    <source>
        <dbReference type="EMBL" id="OVA18130.1"/>
    </source>
</evidence>
<keyword evidence="2" id="KW-1185">Reference proteome</keyword>
<reference evidence="1 2" key="1">
    <citation type="journal article" date="2017" name="Mol. Plant">
        <title>The Genome of Medicinal Plant Macleaya cordata Provides New Insights into Benzylisoquinoline Alkaloids Metabolism.</title>
        <authorList>
            <person name="Liu X."/>
            <person name="Liu Y."/>
            <person name="Huang P."/>
            <person name="Ma Y."/>
            <person name="Qing Z."/>
            <person name="Tang Q."/>
            <person name="Cao H."/>
            <person name="Cheng P."/>
            <person name="Zheng Y."/>
            <person name="Yuan Z."/>
            <person name="Zhou Y."/>
            <person name="Liu J."/>
            <person name="Tang Z."/>
            <person name="Zhuo Y."/>
            <person name="Zhang Y."/>
            <person name="Yu L."/>
            <person name="Huang J."/>
            <person name="Yang P."/>
            <person name="Peng Q."/>
            <person name="Zhang J."/>
            <person name="Jiang W."/>
            <person name="Zhang Z."/>
            <person name="Lin K."/>
            <person name="Ro D.K."/>
            <person name="Chen X."/>
            <person name="Xiong X."/>
            <person name="Shang Y."/>
            <person name="Huang S."/>
            <person name="Zeng J."/>
        </authorList>
    </citation>
    <scope>NUCLEOTIDE SEQUENCE [LARGE SCALE GENOMIC DNA]</scope>
    <source>
        <strain evidence="2">cv. BLH2017</strain>
        <tissue evidence="1">Root</tissue>
    </source>
</reference>
<comment type="caution">
    <text evidence="1">The sequence shown here is derived from an EMBL/GenBank/DDBJ whole genome shotgun (WGS) entry which is preliminary data.</text>
</comment>
<organism evidence="1 2">
    <name type="scientific">Macleaya cordata</name>
    <name type="common">Five-seeded plume-poppy</name>
    <name type="synonym">Bocconia cordata</name>
    <dbReference type="NCBI Taxonomy" id="56857"/>
    <lineage>
        <taxon>Eukaryota</taxon>
        <taxon>Viridiplantae</taxon>
        <taxon>Streptophyta</taxon>
        <taxon>Embryophyta</taxon>
        <taxon>Tracheophyta</taxon>
        <taxon>Spermatophyta</taxon>
        <taxon>Magnoliopsida</taxon>
        <taxon>Ranunculales</taxon>
        <taxon>Papaveraceae</taxon>
        <taxon>Papaveroideae</taxon>
        <taxon>Macleaya</taxon>
    </lineage>
</organism>
<dbReference type="OMA" id="MEIIALW"/>
<dbReference type="OrthoDB" id="1404848at2759"/>
<gene>
    <name evidence="1" type="ORF">BVC80_1835g544</name>
</gene>
<evidence type="ECO:0000313" key="2">
    <source>
        <dbReference type="Proteomes" id="UP000195402"/>
    </source>
</evidence>
<dbReference type="InParanoid" id="A0A200R613"/>
<dbReference type="PANTHER" id="PTHR33527:SF14">
    <property type="entry name" value="OS07G0274300 PROTEIN"/>
    <property type="match status" value="1"/>
</dbReference>
<dbReference type="AlphaFoldDB" id="A0A200R613"/>